<organism evidence="2 3">
    <name type="scientific">Dokdonia ponticola</name>
    <dbReference type="NCBI Taxonomy" id="2041041"/>
    <lineage>
        <taxon>Bacteria</taxon>
        <taxon>Pseudomonadati</taxon>
        <taxon>Bacteroidota</taxon>
        <taxon>Flavobacteriia</taxon>
        <taxon>Flavobacteriales</taxon>
        <taxon>Flavobacteriaceae</taxon>
        <taxon>Dokdonia</taxon>
    </lineage>
</organism>
<dbReference type="EMBL" id="JBHSFV010000002">
    <property type="protein sequence ID" value="MFC4633092.1"/>
    <property type="molecule type" value="Genomic_DNA"/>
</dbReference>
<proteinExistence type="predicted"/>
<evidence type="ECO:0000313" key="2">
    <source>
        <dbReference type="EMBL" id="MFC4633092.1"/>
    </source>
</evidence>
<evidence type="ECO:0000259" key="1">
    <source>
        <dbReference type="Pfam" id="PF08818"/>
    </source>
</evidence>
<keyword evidence="3" id="KW-1185">Reference proteome</keyword>
<name>A0ABV9HSC9_9FLAO</name>
<dbReference type="InterPro" id="IPR014922">
    <property type="entry name" value="YdhG-like"/>
</dbReference>
<reference evidence="3" key="1">
    <citation type="journal article" date="2019" name="Int. J. Syst. Evol. Microbiol.">
        <title>The Global Catalogue of Microorganisms (GCM) 10K type strain sequencing project: providing services to taxonomists for standard genome sequencing and annotation.</title>
        <authorList>
            <consortium name="The Broad Institute Genomics Platform"/>
            <consortium name="The Broad Institute Genome Sequencing Center for Infectious Disease"/>
            <person name="Wu L."/>
            <person name="Ma J."/>
        </authorList>
    </citation>
    <scope>NUCLEOTIDE SEQUENCE [LARGE SCALE GENOMIC DNA]</scope>
    <source>
        <strain evidence="3">YJ-61-S</strain>
    </source>
</reference>
<gene>
    <name evidence="2" type="ORF">ACFO3O_04195</name>
</gene>
<dbReference type="Pfam" id="PF08818">
    <property type="entry name" value="DUF1801"/>
    <property type="match status" value="1"/>
</dbReference>
<dbReference type="Gene3D" id="3.90.1150.200">
    <property type="match status" value="1"/>
</dbReference>
<protein>
    <submittedName>
        <fullName evidence="2">DUF1801 domain-containing protein</fullName>
    </submittedName>
</protein>
<dbReference type="Proteomes" id="UP001596043">
    <property type="component" value="Unassembled WGS sequence"/>
</dbReference>
<dbReference type="RefSeq" id="WP_379977279.1">
    <property type="nucleotide sequence ID" value="NZ_JBHSFV010000002.1"/>
</dbReference>
<sequence>MSDVKTKATNASVEDFLNAVEHPVKRADSFVLLEIMTEITGMAPKMWGESIVGFDTYHYVYASGHEGDWPIVGFSPRKQNISVYIMPGFTNFESLLEKLGKHKTSKSCLYINKLADVNLTILKKIIAQSVAYMKKKYPR</sequence>
<comment type="caution">
    <text evidence="2">The sequence shown here is derived from an EMBL/GenBank/DDBJ whole genome shotgun (WGS) entry which is preliminary data.</text>
</comment>
<evidence type="ECO:0000313" key="3">
    <source>
        <dbReference type="Proteomes" id="UP001596043"/>
    </source>
</evidence>
<dbReference type="SUPFAM" id="SSF159888">
    <property type="entry name" value="YdhG-like"/>
    <property type="match status" value="1"/>
</dbReference>
<accession>A0ABV9HSC9</accession>
<feature type="domain" description="YdhG-like" evidence="1">
    <location>
        <begin position="31"/>
        <end position="130"/>
    </location>
</feature>